<dbReference type="GO" id="GO:0006083">
    <property type="term" value="P:acetate metabolic process"/>
    <property type="evidence" value="ECO:0007669"/>
    <property type="project" value="InterPro"/>
</dbReference>
<dbReference type="Pfam" id="PF02550">
    <property type="entry name" value="AcetylCoA_hydro"/>
    <property type="match status" value="1"/>
</dbReference>
<evidence type="ECO:0000259" key="3">
    <source>
        <dbReference type="Pfam" id="PF02550"/>
    </source>
</evidence>
<evidence type="ECO:0000259" key="4">
    <source>
        <dbReference type="Pfam" id="PF13336"/>
    </source>
</evidence>
<evidence type="ECO:0000256" key="1">
    <source>
        <dbReference type="ARBA" id="ARBA00009632"/>
    </source>
</evidence>
<comment type="similarity">
    <text evidence="1">Belongs to the acetyl-CoA hydrolase/transferase family.</text>
</comment>
<dbReference type="Pfam" id="PF13336">
    <property type="entry name" value="AcetylCoA_hyd_C"/>
    <property type="match status" value="1"/>
</dbReference>
<dbReference type="InterPro" id="IPR037171">
    <property type="entry name" value="NagB/RpiA_transferase-like"/>
</dbReference>
<protein>
    <submittedName>
        <fullName evidence="5">Acetyl-CoA hydrolase/transferase family protein</fullName>
    </submittedName>
</protein>
<feature type="domain" description="Acetyl-CoA hydrolase/transferase N-terminal" evidence="3">
    <location>
        <begin position="5"/>
        <end position="182"/>
    </location>
</feature>
<evidence type="ECO:0000313" key="5">
    <source>
        <dbReference type="EMBL" id="HGS86384.1"/>
    </source>
</evidence>
<dbReference type="SUPFAM" id="SSF100950">
    <property type="entry name" value="NagB/RpiA/CoA transferase-like"/>
    <property type="match status" value="2"/>
</dbReference>
<comment type="caution">
    <text evidence="5">The sequence shown here is derived from an EMBL/GenBank/DDBJ whole genome shotgun (WGS) entry which is preliminary data.</text>
</comment>
<dbReference type="InterPro" id="IPR003702">
    <property type="entry name" value="ActCoA_hydro_N"/>
</dbReference>
<organism evidence="5">
    <name type="scientific">Bellilinea caldifistulae</name>
    <dbReference type="NCBI Taxonomy" id="360411"/>
    <lineage>
        <taxon>Bacteria</taxon>
        <taxon>Bacillati</taxon>
        <taxon>Chloroflexota</taxon>
        <taxon>Anaerolineae</taxon>
        <taxon>Anaerolineales</taxon>
        <taxon>Anaerolineaceae</taxon>
        <taxon>Bellilinea</taxon>
    </lineage>
</organism>
<dbReference type="PANTHER" id="PTHR21432:SF20">
    <property type="entry name" value="ACETYL-COA HYDROLASE"/>
    <property type="match status" value="1"/>
</dbReference>
<dbReference type="InterPro" id="IPR038460">
    <property type="entry name" value="AcetylCoA_hyd_C_sf"/>
</dbReference>
<keyword evidence="5" id="KW-0378">Hydrolase</keyword>
<proteinExistence type="inferred from homology"/>
<sequence>MNPYEVYKSKLISIPEAVSLVQSHQTIGVAIAASEPPGLLSELGKHKDRLEDVTVWVCLPLRAYDYATHPEMAGHFFVENWFYGAPDRKVHPQGRMSYIPNNLHRASTDKLLASGGKVNVFWGTATPPDSRGYLSLSLGLVIEKQLMEAADLVVLEINENLPYTLGDTQVHISEVDYVVENHVPLFELPPAPPTEAEQAIGGYIADLIEDGSTLQLGIGGIPNAITPFLMNRRDLGIHTEMFTDGMVDLYEAGVVTNRRKTLWKGKMVGAFALGSRKLYDFVDRNLGVEFQQGKVTNDPFVIGQNYRMISVNTALQVDLFGQVCSQSIGYRHFSGTGGQLDTHRGAQLSPGGRGIIALRSTAKDGQVSTIVPILSEGAEVTVPSQDVDTIVTEYGVAELRGRCVRDRMEALIRVTHPDFREWLREEAHRLGIVPRLVVAGAQLPEKETKPSSD</sequence>
<feature type="domain" description="Acetyl-CoA hydrolase/transferase C-terminal" evidence="4">
    <location>
        <begin position="274"/>
        <end position="427"/>
    </location>
</feature>
<dbReference type="EMBL" id="DSXR01000027">
    <property type="protein sequence ID" value="HGS86384.1"/>
    <property type="molecule type" value="Genomic_DNA"/>
</dbReference>
<gene>
    <name evidence="5" type="ORF">ENT17_02080</name>
</gene>
<dbReference type="GO" id="GO:0008775">
    <property type="term" value="F:acetate CoA-transferase activity"/>
    <property type="evidence" value="ECO:0007669"/>
    <property type="project" value="InterPro"/>
</dbReference>
<dbReference type="InterPro" id="IPR046433">
    <property type="entry name" value="ActCoA_hydro"/>
</dbReference>
<dbReference type="PANTHER" id="PTHR21432">
    <property type="entry name" value="ACETYL-COA HYDROLASE-RELATED"/>
    <property type="match status" value="1"/>
</dbReference>
<evidence type="ECO:0000256" key="2">
    <source>
        <dbReference type="ARBA" id="ARBA00022679"/>
    </source>
</evidence>
<dbReference type="AlphaFoldDB" id="A0A7C4Q0K1"/>
<dbReference type="GO" id="GO:0016787">
    <property type="term" value="F:hydrolase activity"/>
    <property type="evidence" value="ECO:0007669"/>
    <property type="project" value="UniProtKB-KW"/>
</dbReference>
<reference evidence="5" key="1">
    <citation type="journal article" date="2020" name="mSystems">
        <title>Genome- and Community-Level Interaction Insights into Carbon Utilization and Element Cycling Functions of Hydrothermarchaeota in Hydrothermal Sediment.</title>
        <authorList>
            <person name="Zhou Z."/>
            <person name="Liu Y."/>
            <person name="Xu W."/>
            <person name="Pan J."/>
            <person name="Luo Z.H."/>
            <person name="Li M."/>
        </authorList>
    </citation>
    <scope>NUCLEOTIDE SEQUENCE [LARGE SCALE GENOMIC DNA]</scope>
    <source>
        <strain evidence="5">SpSt-556</strain>
    </source>
</reference>
<dbReference type="Gene3D" id="3.30.750.70">
    <property type="entry name" value="4-hydroxybutyrate coenzyme like domains"/>
    <property type="match status" value="1"/>
</dbReference>
<dbReference type="Gene3D" id="3.40.1080.20">
    <property type="entry name" value="Acetyl-CoA hydrolase/transferase C-terminal domain"/>
    <property type="match status" value="1"/>
</dbReference>
<keyword evidence="2 5" id="KW-0808">Transferase</keyword>
<accession>A0A7C4Q0K1</accession>
<dbReference type="InterPro" id="IPR026888">
    <property type="entry name" value="AcetylCoA_hyd_C"/>
</dbReference>
<name>A0A7C4Q0K1_9CHLR</name>
<dbReference type="Gene3D" id="3.40.1080.10">
    <property type="entry name" value="Glutaconate Coenzyme A-transferase"/>
    <property type="match status" value="1"/>
</dbReference>